<comment type="function">
    <text evidence="3">Catalyzes the phosphorylation of the 3'-hydroxyl group of dephosphocoenzyme A to form coenzyme A.</text>
</comment>
<dbReference type="AlphaFoldDB" id="F0T2Q4"/>
<organism evidence="5 6">
    <name type="scientific">Syntrophobotulus glycolicus (strain DSM 8271 / FlGlyR)</name>
    <dbReference type="NCBI Taxonomy" id="645991"/>
    <lineage>
        <taxon>Bacteria</taxon>
        <taxon>Bacillati</taxon>
        <taxon>Bacillota</taxon>
        <taxon>Clostridia</taxon>
        <taxon>Eubacteriales</taxon>
        <taxon>Desulfitobacteriaceae</taxon>
        <taxon>Syntrophobotulus</taxon>
    </lineage>
</organism>
<keyword evidence="1 3" id="KW-0547">Nucleotide-binding</keyword>
<name>F0T2Q4_SYNGF</name>
<dbReference type="GO" id="GO:0005737">
    <property type="term" value="C:cytoplasm"/>
    <property type="evidence" value="ECO:0007669"/>
    <property type="project" value="UniProtKB-SubCell"/>
</dbReference>
<reference evidence="5 6" key="1">
    <citation type="journal article" date="2011" name="Stand. Genomic Sci.">
        <title>Complete genome sequence of Syntrophobotulus glycolicus type strain (FlGlyR).</title>
        <authorList>
            <person name="Han C."/>
            <person name="Mwirichia R."/>
            <person name="Chertkov O."/>
            <person name="Held B."/>
            <person name="Lapidus A."/>
            <person name="Nolan M."/>
            <person name="Lucas S."/>
            <person name="Hammon N."/>
            <person name="Deshpande S."/>
            <person name="Cheng J.F."/>
            <person name="Tapia R."/>
            <person name="Goodwin L."/>
            <person name="Pitluck S."/>
            <person name="Huntemann M."/>
            <person name="Liolios K."/>
            <person name="Ivanova N."/>
            <person name="Pagani I."/>
            <person name="Mavromatis K."/>
            <person name="Ovchinikova G."/>
            <person name="Pati A."/>
            <person name="Chen A."/>
            <person name="Palaniappan K."/>
            <person name="Land M."/>
            <person name="Hauser L."/>
            <person name="Brambilla E.M."/>
            <person name="Rohde M."/>
            <person name="Spring S."/>
            <person name="Sikorski J."/>
            <person name="Goker M."/>
            <person name="Woyke T."/>
            <person name="Bristow J."/>
            <person name="Eisen J.A."/>
            <person name="Markowitz V."/>
            <person name="Hugenholtz P."/>
            <person name="Kyrpides N.C."/>
            <person name="Klenk H.P."/>
            <person name="Detter J.C."/>
        </authorList>
    </citation>
    <scope>NUCLEOTIDE SEQUENCE [LARGE SCALE GENOMIC DNA]</scope>
    <source>
        <strain evidence="6">DSM 8271 / FlGlyR</strain>
    </source>
</reference>
<evidence type="ECO:0000256" key="1">
    <source>
        <dbReference type="ARBA" id="ARBA00022741"/>
    </source>
</evidence>
<evidence type="ECO:0000256" key="3">
    <source>
        <dbReference type="HAMAP-Rule" id="MF_00376"/>
    </source>
</evidence>
<keyword evidence="3 5" id="KW-0418">Kinase</keyword>
<dbReference type="UniPathway" id="UPA00241">
    <property type="reaction ID" value="UER00356"/>
</dbReference>
<keyword evidence="6" id="KW-1185">Reference proteome</keyword>
<reference evidence="6" key="2">
    <citation type="submission" date="2011-02" db="EMBL/GenBank/DDBJ databases">
        <title>The complete genome of Syntrophobotulus glycolicus DSM 8271.</title>
        <authorList>
            <person name="Lucas S."/>
            <person name="Copeland A."/>
            <person name="Lapidus A."/>
            <person name="Bruce D."/>
            <person name="Goodwin L."/>
            <person name="Pitluck S."/>
            <person name="Kyrpides N."/>
            <person name="Mavromatis K."/>
            <person name="Pagani I."/>
            <person name="Ivanova N."/>
            <person name="Mikhailova N."/>
            <person name="Chertkov O."/>
            <person name="Held B."/>
            <person name="Detter J.C."/>
            <person name="Tapia R."/>
            <person name="Han C."/>
            <person name="Land M."/>
            <person name="Hauser L."/>
            <person name="Markowitz V."/>
            <person name="Cheng J.-F."/>
            <person name="Hugenholtz P."/>
            <person name="Woyke T."/>
            <person name="Wu D."/>
            <person name="Spring S."/>
            <person name="Schroeder M."/>
            <person name="Brambilla E."/>
            <person name="Klenk H.-P."/>
            <person name="Eisen J.A."/>
        </authorList>
    </citation>
    <scope>NUCLEOTIDE SEQUENCE [LARGE SCALE GENOMIC DNA]</scope>
    <source>
        <strain evidence="6">DSM 8271 / FlGlyR</strain>
    </source>
</reference>
<dbReference type="RefSeq" id="WP_013625320.1">
    <property type="nucleotide sequence ID" value="NC_015172.1"/>
</dbReference>
<dbReference type="PANTHER" id="PTHR10695">
    <property type="entry name" value="DEPHOSPHO-COA KINASE-RELATED"/>
    <property type="match status" value="1"/>
</dbReference>
<evidence type="ECO:0000256" key="4">
    <source>
        <dbReference type="NCBIfam" id="TIGR00152"/>
    </source>
</evidence>
<comment type="pathway">
    <text evidence="3">Cofactor biosynthesis; coenzyme A biosynthesis; CoA from (R)-pantothenate: step 5/5.</text>
</comment>
<dbReference type="EC" id="2.7.1.24" evidence="3 4"/>
<dbReference type="OrthoDB" id="9812943at2"/>
<feature type="binding site" evidence="3">
    <location>
        <begin position="11"/>
        <end position="16"/>
    </location>
    <ligand>
        <name>ATP</name>
        <dbReference type="ChEBI" id="CHEBI:30616"/>
    </ligand>
</feature>
<dbReference type="EMBL" id="CP002547">
    <property type="protein sequence ID" value="ADY56453.1"/>
    <property type="molecule type" value="Genomic_DNA"/>
</dbReference>
<protein>
    <recommendedName>
        <fullName evidence="3 4">Dephospho-CoA kinase</fullName>
        <ecNumber evidence="3 4">2.7.1.24</ecNumber>
    </recommendedName>
    <alternativeName>
        <fullName evidence="3">Dephosphocoenzyme A kinase</fullName>
    </alternativeName>
</protein>
<dbReference type="Gene3D" id="3.40.50.300">
    <property type="entry name" value="P-loop containing nucleotide triphosphate hydrolases"/>
    <property type="match status" value="1"/>
</dbReference>
<evidence type="ECO:0000313" key="6">
    <source>
        <dbReference type="Proteomes" id="UP000007488"/>
    </source>
</evidence>
<evidence type="ECO:0000313" key="5">
    <source>
        <dbReference type="EMBL" id="ADY56453.1"/>
    </source>
</evidence>
<dbReference type="GO" id="GO:0005524">
    <property type="term" value="F:ATP binding"/>
    <property type="evidence" value="ECO:0007669"/>
    <property type="project" value="UniProtKB-UniRule"/>
</dbReference>
<keyword evidence="2 3" id="KW-0067">ATP-binding</keyword>
<dbReference type="STRING" id="645991.Sgly_2164"/>
<dbReference type="eggNOG" id="COG0237">
    <property type="taxonomic scope" value="Bacteria"/>
</dbReference>
<comment type="catalytic activity">
    <reaction evidence="3">
        <text>3'-dephospho-CoA + ATP = ADP + CoA + H(+)</text>
        <dbReference type="Rhea" id="RHEA:18245"/>
        <dbReference type="ChEBI" id="CHEBI:15378"/>
        <dbReference type="ChEBI" id="CHEBI:30616"/>
        <dbReference type="ChEBI" id="CHEBI:57287"/>
        <dbReference type="ChEBI" id="CHEBI:57328"/>
        <dbReference type="ChEBI" id="CHEBI:456216"/>
        <dbReference type="EC" id="2.7.1.24"/>
    </reaction>
</comment>
<dbReference type="PROSITE" id="PS51219">
    <property type="entry name" value="DPCK"/>
    <property type="match status" value="1"/>
</dbReference>
<dbReference type="KEGG" id="sgy:Sgly_2164"/>
<sequence length="196" mass="22596">MLKIGLTGGIGTGKSSVAQWFAGKGVPVFDADRAVHEILLSKEFTQKIAGEFGGQYIENHTVDRRALADLVFKNKEDRIRLERLIHPLVLKNMLQFCLDSERKGHKIAVLDVPLLFEAGWEKYADEVWVVYIPQELQLERIVSRDKVPVEEAERRIKAQIPIGEKIKKAARIIENIEDWKKTEQNLEIFWKEYLSN</sequence>
<dbReference type="HAMAP" id="MF_00376">
    <property type="entry name" value="Dephospho_CoA_kinase"/>
    <property type="match status" value="1"/>
</dbReference>
<dbReference type="InterPro" id="IPR027417">
    <property type="entry name" value="P-loop_NTPase"/>
</dbReference>
<dbReference type="Proteomes" id="UP000007488">
    <property type="component" value="Chromosome"/>
</dbReference>
<dbReference type="GO" id="GO:0015937">
    <property type="term" value="P:coenzyme A biosynthetic process"/>
    <property type="evidence" value="ECO:0007669"/>
    <property type="project" value="UniProtKB-UniRule"/>
</dbReference>
<keyword evidence="3" id="KW-0963">Cytoplasm</keyword>
<evidence type="ECO:0000256" key="2">
    <source>
        <dbReference type="ARBA" id="ARBA00022840"/>
    </source>
</evidence>
<accession>F0T2Q4</accession>
<dbReference type="InterPro" id="IPR001977">
    <property type="entry name" value="Depp_CoAkinase"/>
</dbReference>
<comment type="subcellular location">
    <subcellularLocation>
        <location evidence="3">Cytoplasm</location>
    </subcellularLocation>
</comment>
<dbReference type="GO" id="GO:0004140">
    <property type="term" value="F:dephospho-CoA kinase activity"/>
    <property type="evidence" value="ECO:0007669"/>
    <property type="project" value="UniProtKB-UniRule"/>
</dbReference>
<dbReference type="Pfam" id="PF01121">
    <property type="entry name" value="CoaE"/>
    <property type="match status" value="1"/>
</dbReference>
<dbReference type="HOGENOM" id="CLU_057180_2_1_9"/>
<comment type="similarity">
    <text evidence="3">Belongs to the CoaE family.</text>
</comment>
<proteinExistence type="inferred from homology"/>
<keyword evidence="3" id="KW-0173">Coenzyme A biosynthesis</keyword>
<keyword evidence="3 5" id="KW-0808">Transferase</keyword>
<gene>
    <name evidence="3" type="primary">coaE</name>
    <name evidence="5" type="ordered locus">Sgly_2164</name>
</gene>
<dbReference type="CDD" id="cd02022">
    <property type="entry name" value="DPCK"/>
    <property type="match status" value="1"/>
</dbReference>
<dbReference type="PANTHER" id="PTHR10695:SF46">
    <property type="entry name" value="BIFUNCTIONAL COENZYME A SYNTHASE-RELATED"/>
    <property type="match status" value="1"/>
</dbReference>
<dbReference type="SUPFAM" id="SSF52540">
    <property type="entry name" value="P-loop containing nucleoside triphosphate hydrolases"/>
    <property type="match status" value="1"/>
</dbReference>
<dbReference type="NCBIfam" id="TIGR00152">
    <property type="entry name" value="dephospho-CoA kinase"/>
    <property type="match status" value="1"/>
</dbReference>